<dbReference type="AlphaFoldDB" id="A0A9W8J7N7"/>
<evidence type="ECO:0000256" key="1">
    <source>
        <dbReference type="SAM" id="MobiDB-lite"/>
    </source>
</evidence>
<feature type="compositionally biased region" description="Polar residues" evidence="1">
    <location>
        <begin position="170"/>
        <end position="180"/>
    </location>
</feature>
<gene>
    <name evidence="2" type="ORF">H1R20_g11137</name>
</gene>
<proteinExistence type="predicted"/>
<keyword evidence="3" id="KW-1185">Reference proteome</keyword>
<dbReference type="Proteomes" id="UP001140091">
    <property type="component" value="Unassembled WGS sequence"/>
</dbReference>
<dbReference type="EMBL" id="JANBPK010001095">
    <property type="protein sequence ID" value="KAJ2925945.1"/>
    <property type="molecule type" value="Genomic_DNA"/>
</dbReference>
<evidence type="ECO:0000313" key="2">
    <source>
        <dbReference type="EMBL" id="KAJ2925945.1"/>
    </source>
</evidence>
<comment type="caution">
    <text evidence="2">The sequence shown here is derived from an EMBL/GenBank/DDBJ whole genome shotgun (WGS) entry which is preliminary data.</text>
</comment>
<dbReference type="OrthoDB" id="10670222at2759"/>
<evidence type="ECO:0000313" key="3">
    <source>
        <dbReference type="Proteomes" id="UP001140091"/>
    </source>
</evidence>
<accession>A0A9W8J7N7</accession>
<feature type="region of interest" description="Disordered" evidence="1">
    <location>
        <begin position="235"/>
        <end position="266"/>
    </location>
</feature>
<reference evidence="2" key="1">
    <citation type="submission" date="2022-06" db="EMBL/GenBank/DDBJ databases">
        <title>Genome Sequence of Candolleomyces eurysporus.</title>
        <authorList>
            <person name="Buettner E."/>
        </authorList>
    </citation>
    <scope>NUCLEOTIDE SEQUENCE</scope>
    <source>
        <strain evidence="2">VTCC 930004</strain>
    </source>
</reference>
<protein>
    <submittedName>
        <fullName evidence="2">Uncharacterized protein</fullName>
    </submittedName>
</protein>
<feature type="compositionally biased region" description="Pro residues" evidence="1">
    <location>
        <begin position="184"/>
        <end position="201"/>
    </location>
</feature>
<organism evidence="2 3">
    <name type="scientific">Candolleomyces eurysporus</name>
    <dbReference type="NCBI Taxonomy" id="2828524"/>
    <lineage>
        <taxon>Eukaryota</taxon>
        <taxon>Fungi</taxon>
        <taxon>Dikarya</taxon>
        <taxon>Basidiomycota</taxon>
        <taxon>Agaricomycotina</taxon>
        <taxon>Agaricomycetes</taxon>
        <taxon>Agaricomycetidae</taxon>
        <taxon>Agaricales</taxon>
        <taxon>Agaricineae</taxon>
        <taxon>Psathyrellaceae</taxon>
        <taxon>Candolleomyces</taxon>
    </lineage>
</organism>
<sequence length="266" mass="28743">MDSNVPLYFAANTQDLAFHIALDAPEHPHLPLYVRDPPRERLPASSDADVWGLGIDSRLALVKEDPDIDFYTDLYTPKQRPMTKKRRSLQQILVPNFLQGSSVSTPPSPEAPTSPASKRFSRLRAHSSATVSGRWGLQQLAELPPPASTVVSPSSSPPPSFLLDDDPFANLTSGPSVSRNATPVPAPPPPPSEEIPAPETPRSPLMPTVQENPSYSLPRANSAVDIGEKDASFSSFPEHALSDERSPYQEGAQRTGRSGVAIRTLG</sequence>
<name>A0A9W8J7N7_9AGAR</name>
<feature type="region of interest" description="Disordered" evidence="1">
    <location>
        <begin position="98"/>
        <end position="127"/>
    </location>
</feature>
<feature type="region of interest" description="Disordered" evidence="1">
    <location>
        <begin position="145"/>
        <end position="221"/>
    </location>
</feature>
<feature type="non-terminal residue" evidence="2">
    <location>
        <position position="1"/>
    </location>
</feature>